<evidence type="ECO:0000256" key="6">
    <source>
        <dbReference type="ARBA" id="ARBA00022989"/>
    </source>
</evidence>
<gene>
    <name evidence="9" type="primary">secE</name>
    <name evidence="10" type="ORF">CWE15_05155</name>
</gene>
<dbReference type="GO" id="GO:0008320">
    <property type="term" value="F:protein transmembrane transporter activity"/>
    <property type="evidence" value="ECO:0007669"/>
    <property type="project" value="UniProtKB-UniRule"/>
</dbReference>
<dbReference type="Proteomes" id="UP000286976">
    <property type="component" value="Unassembled WGS sequence"/>
</dbReference>
<dbReference type="PRINTS" id="PR01650">
    <property type="entry name" value="SECETRNLCASE"/>
</dbReference>
<proteinExistence type="inferred from homology"/>
<dbReference type="NCBIfam" id="NF004372">
    <property type="entry name" value="PRK05740.1-2"/>
    <property type="match status" value="1"/>
</dbReference>
<protein>
    <recommendedName>
        <fullName evidence="9">Protein translocase subunit SecE</fullName>
    </recommendedName>
</protein>
<dbReference type="AlphaFoldDB" id="A0A432X7F7"/>
<dbReference type="InterPro" id="IPR038379">
    <property type="entry name" value="SecE_sf"/>
</dbReference>
<dbReference type="EMBL" id="PIPQ01000002">
    <property type="protein sequence ID" value="RUO42793.1"/>
    <property type="molecule type" value="Genomic_DNA"/>
</dbReference>
<name>A0A432X7F7_9GAMM</name>
<evidence type="ECO:0000256" key="5">
    <source>
        <dbReference type="ARBA" id="ARBA00022927"/>
    </source>
</evidence>
<evidence type="ECO:0000313" key="11">
    <source>
        <dbReference type="Proteomes" id="UP000286976"/>
    </source>
</evidence>
<evidence type="ECO:0000256" key="3">
    <source>
        <dbReference type="ARBA" id="ARBA00022475"/>
    </source>
</evidence>
<dbReference type="GO" id="GO:0009306">
    <property type="term" value="P:protein secretion"/>
    <property type="evidence" value="ECO:0007669"/>
    <property type="project" value="UniProtKB-UniRule"/>
</dbReference>
<keyword evidence="5 9" id="KW-0653">Protein transport</keyword>
<reference evidence="10 11" key="1">
    <citation type="journal article" date="2011" name="Front. Microbiol.">
        <title>Genomic signatures of strain selection and enhancement in Bacillus atrophaeus var. globigii, a historical biowarfare simulant.</title>
        <authorList>
            <person name="Gibbons H.S."/>
            <person name="Broomall S.M."/>
            <person name="McNew L.A."/>
            <person name="Daligault H."/>
            <person name="Chapman C."/>
            <person name="Bruce D."/>
            <person name="Karavis M."/>
            <person name="Krepps M."/>
            <person name="McGregor P.A."/>
            <person name="Hong C."/>
            <person name="Park K.H."/>
            <person name="Akmal A."/>
            <person name="Feldman A."/>
            <person name="Lin J.S."/>
            <person name="Chang W.E."/>
            <person name="Higgs B.W."/>
            <person name="Demirev P."/>
            <person name="Lindquist J."/>
            <person name="Liem A."/>
            <person name="Fochler E."/>
            <person name="Read T.D."/>
            <person name="Tapia R."/>
            <person name="Johnson S."/>
            <person name="Bishop-Lilly K.A."/>
            <person name="Detter C."/>
            <person name="Han C."/>
            <person name="Sozhamannan S."/>
            <person name="Rosenzweig C.N."/>
            <person name="Skowronski E.W."/>
        </authorList>
    </citation>
    <scope>NUCLEOTIDE SEQUENCE [LARGE SCALE GENOMIC DNA]</scope>
    <source>
        <strain evidence="10 11">AIT1</strain>
    </source>
</reference>
<dbReference type="Gene3D" id="1.20.5.1030">
    <property type="entry name" value="Preprotein translocase secy subunit"/>
    <property type="match status" value="1"/>
</dbReference>
<keyword evidence="8 9" id="KW-0472">Membrane</keyword>
<evidence type="ECO:0000256" key="8">
    <source>
        <dbReference type="ARBA" id="ARBA00023136"/>
    </source>
</evidence>
<dbReference type="GO" id="GO:0006605">
    <property type="term" value="P:protein targeting"/>
    <property type="evidence" value="ECO:0007669"/>
    <property type="project" value="UniProtKB-UniRule"/>
</dbReference>
<keyword evidence="6 9" id="KW-1133">Transmembrane helix</keyword>
<dbReference type="PROSITE" id="PS01067">
    <property type="entry name" value="SECE_SEC61G"/>
    <property type="match status" value="1"/>
</dbReference>
<comment type="subunit">
    <text evidence="9">Component of the Sec protein translocase complex. Heterotrimer consisting of SecY, SecE and SecG subunits. The heterotrimers can form oligomers, although 1 heterotrimer is thought to be able to translocate proteins. Interacts with the ribosome. Interacts with SecDF, and other proteins may be involved. Interacts with SecA.</text>
</comment>
<evidence type="ECO:0000313" key="10">
    <source>
        <dbReference type="EMBL" id="RUO42793.1"/>
    </source>
</evidence>
<comment type="subcellular location">
    <subcellularLocation>
        <location evidence="1">Membrane</location>
    </subcellularLocation>
</comment>
<comment type="caution">
    <text evidence="9">Lacks conserved residue(s) required for the propagation of feature annotation.</text>
</comment>
<feature type="transmembrane region" description="Helical" evidence="9">
    <location>
        <begin position="17"/>
        <end position="34"/>
    </location>
</feature>
<accession>A0A432X7F7</accession>
<evidence type="ECO:0000256" key="9">
    <source>
        <dbReference type="HAMAP-Rule" id="MF_00422"/>
    </source>
</evidence>
<evidence type="ECO:0000256" key="1">
    <source>
        <dbReference type="ARBA" id="ARBA00004370"/>
    </source>
</evidence>
<keyword evidence="2 9" id="KW-0813">Transport</keyword>
<comment type="function">
    <text evidence="9">Essential subunit of the Sec protein translocation channel SecYEG. Clamps together the 2 halves of SecY. May contact the channel plug during translocation.</text>
</comment>
<comment type="similarity">
    <text evidence="9">Belongs to the SecE/SEC61-gamma family.</text>
</comment>
<dbReference type="InterPro" id="IPR005807">
    <property type="entry name" value="SecE_bac"/>
</dbReference>
<dbReference type="PANTHER" id="PTHR33910">
    <property type="entry name" value="PROTEIN TRANSLOCASE SUBUNIT SECE"/>
    <property type="match status" value="1"/>
</dbReference>
<evidence type="ECO:0000256" key="2">
    <source>
        <dbReference type="ARBA" id="ARBA00022448"/>
    </source>
</evidence>
<evidence type="ECO:0000256" key="4">
    <source>
        <dbReference type="ARBA" id="ARBA00022692"/>
    </source>
</evidence>
<dbReference type="RefSeq" id="WP_126757008.1">
    <property type="nucleotide sequence ID" value="NZ_PIPQ01000002.1"/>
</dbReference>
<feature type="transmembrane region" description="Helical" evidence="9">
    <location>
        <begin position="88"/>
        <end position="109"/>
    </location>
</feature>
<keyword evidence="3 9" id="KW-1003">Cell membrane</keyword>
<dbReference type="Pfam" id="PF00584">
    <property type="entry name" value="SecE"/>
    <property type="match status" value="1"/>
</dbReference>
<dbReference type="GO" id="GO:0005886">
    <property type="term" value="C:plasma membrane"/>
    <property type="evidence" value="ECO:0007669"/>
    <property type="project" value="UniProtKB-UniRule"/>
</dbReference>
<organism evidence="10 11">
    <name type="scientific">Aliidiomarina taiwanensis</name>
    <dbReference type="NCBI Taxonomy" id="946228"/>
    <lineage>
        <taxon>Bacteria</taxon>
        <taxon>Pseudomonadati</taxon>
        <taxon>Pseudomonadota</taxon>
        <taxon>Gammaproteobacteria</taxon>
        <taxon>Alteromonadales</taxon>
        <taxon>Idiomarinaceae</taxon>
        <taxon>Aliidiomarina</taxon>
    </lineage>
</organism>
<keyword evidence="7 9" id="KW-0811">Translocation</keyword>
<dbReference type="GO" id="GO:0043952">
    <property type="term" value="P:protein transport by the Sec complex"/>
    <property type="evidence" value="ECO:0007669"/>
    <property type="project" value="UniProtKB-UniRule"/>
</dbReference>
<dbReference type="NCBIfam" id="TIGR00964">
    <property type="entry name" value="secE_bact"/>
    <property type="match status" value="1"/>
</dbReference>
<feature type="transmembrane region" description="Helical" evidence="9">
    <location>
        <begin position="40"/>
        <end position="67"/>
    </location>
</feature>
<keyword evidence="4 9" id="KW-0812">Transmembrane</keyword>
<dbReference type="InterPro" id="IPR001901">
    <property type="entry name" value="Translocase_SecE/Sec61-g"/>
</dbReference>
<keyword evidence="11" id="KW-1185">Reference proteome</keyword>
<dbReference type="PANTHER" id="PTHR33910:SF1">
    <property type="entry name" value="PROTEIN TRANSLOCASE SUBUNIT SECE"/>
    <property type="match status" value="1"/>
</dbReference>
<dbReference type="HAMAP" id="MF_00422">
    <property type="entry name" value="SecE"/>
    <property type="match status" value="1"/>
</dbReference>
<dbReference type="GO" id="GO:0065002">
    <property type="term" value="P:intracellular protein transmembrane transport"/>
    <property type="evidence" value="ECO:0007669"/>
    <property type="project" value="UniProtKB-UniRule"/>
</dbReference>
<sequence>MSANTETTSNPMDTVKWIIAIGLLAAAVVGNNMLSDVAVAFRAIGVIVLVLAAAGTLATTVRGAQFLGFAKESRLEIRKVVWPSRKEATSTTLIVLVVTLVVALLLWGLDGILVRVVGFAAGMDI</sequence>
<evidence type="ECO:0000256" key="7">
    <source>
        <dbReference type="ARBA" id="ARBA00023010"/>
    </source>
</evidence>
<comment type="caution">
    <text evidence="10">The sequence shown here is derived from an EMBL/GenBank/DDBJ whole genome shotgun (WGS) entry which is preliminary data.</text>
</comment>